<evidence type="ECO:0000313" key="2">
    <source>
        <dbReference type="Proteomes" id="UP000004221"/>
    </source>
</evidence>
<reference evidence="1 2" key="1">
    <citation type="journal article" date="2012" name="ISME J.">
        <title>Nitrification expanded: discovery, physiology and genomics of a nitrite-oxidizing bacterium from the phylum Chloroflexi.</title>
        <authorList>
            <person name="Sorokin D.Y."/>
            <person name="Lucker S."/>
            <person name="Vejmelkova D."/>
            <person name="Kostrikina N.A."/>
            <person name="Kleerebezem R."/>
            <person name="Rijpstra W.I."/>
            <person name="Damste J.S."/>
            <person name="Le Paslier D."/>
            <person name="Muyzer G."/>
            <person name="Wagner M."/>
            <person name="van Loosdrecht M.C."/>
            <person name="Daims H."/>
        </authorList>
    </citation>
    <scope>NUCLEOTIDE SEQUENCE [LARGE SCALE GENOMIC DNA]</scope>
    <source>
        <strain evidence="2">none</strain>
    </source>
</reference>
<dbReference type="Proteomes" id="UP000004221">
    <property type="component" value="Unassembled WGS sequence"/>
</dbReference>
<dbReference type="AlphaFoldDB" id="I4EKZ9"/>
<dbReference type="EMBL" id="CAGS01000432">
    <property type="protein sequence ID" value="CCF85361.1"/>
    <property type="molecule type" value="Genomic_DNA"/>
</dbReference>
<keyword evidence="2" id="KW-1185">Reference proteome</keyword>
<sequence length="87" mass="10039">MDERLVRKIEDAVAQLATDLPEHYRQGPLVEPAFRVVVRTYLGYMMAEDGEWRLEEIFLTAEEVERLSVSELSKTISERVAEELGEV</sequence>
<organism evidence="1 2">
    <name type="scientific">Nitrolancea hollandica Lb</name>
    <dbReference type="NCBI Taxonomy" id="1129897"/>
    <lineage>
        <taxon>Bacteria</taxon>
        <taxon>Pseudomonadati</taxon>
        <taxon>Thermomicrobiota</taxon>
        <taxon>Thermomicrobia</taxon>
        <taxon>Sphaerobacterales</taxon>
        <taxon>Sphaerobacterineae</taxon>
        <taxon>Sphaerobacteraceae</taxon>
        <taxon>Nitrolancea</taxon>
    </lineage>
</organism>
<name>I4EKZ9_9BACT</name>
<proteinExistence type="predicted"/>
<dbReference type="RefSeq" id="WP_008480210.1">
    <property type="nucleotide sequence ID" value="NZ_CAGS01000432.1"/>
</dbReference>
<protein>
    <submittedName>
        <fullName evidence="1">Uncharacterized protein</fullName>
    </submittedName>
</protein>
<comment type="caution">
    <text evidence="1">The sequence shown here is derived from an EMBL/GenBank/DDBJ whole genome shotgun (WGS) entry which is preliminary data.</text>
</comment>
<gene>
    <name evidence="1" type="ORF">NITHO_4880006</name>
</gene>
<evidence type="ECO:0000313" key="1">
    <source>
        <dbReference type="EMBL" id="CCF85361.1"/>
    </source>
</evidence>
<accession>I4EKZ9</accession>